<gene>
    <name evidence="1" type="ORF">ALEPTO_LOCUS12472</name>
</gene>
<dbReference type="Proteomes" id="UP000789508">
    <property type="component" value="Unassembled WGS sequence"/>
</dbReference>
<sequence>FLFGLNFNVDGAEWMAPCPLFTYLGIHLYICREIEDLEYGVASKSRNGGQSVSIRYPDISNVEISGNFMFG</sequence>
<evidence type="ECO:0000313" key="2">
    <source>
        <dbReference type="Proteomes" id="UP000789508"/>
    </source>
</evidence>
<organism evidence="1 2">
    <name type="scientific">Ambispora leptoticha</name>
    <dbReference type="NCBI Taxonomy" id="144679"/>
    <lineage>
        <taxon>Eukaryota</taxon>
        <taxon>Fungi</taxon>
        <taxon>Fungi incertae sedis</taxon>
        <taxon>Mucoromycota</taxon>
        <taxon>Glomeromycotina</taxon>
        <taxon>Glomeromycetes</taxon>
        <taxon>Archaeosporales</taxon>
        <taxon>Ambisporaceae</taxon>
        <taxon>Ambispora</taxon>
    </lineage>
</organism>
<protein>
    <submittedName>
        <fullName evidence="1">9066_t:CDS:1</fullName>
    </submittedName>
</protein>
<feature type="non-terminal residue" evidence="1">
    <location>
        <position position="1"/>
    </location>
</feature>
<dbReference type="AlphaFoldDB" id="A0A9N9IAE3"/>
<accession>A0A9N9IAE3</accession>
<name>A0A9N9IAE3_9GLOM</name>
<evidence type="ECO:0000313" key="1">
    <source>
        <dbReference type="EMBL" id="CAG8726810.1"/>
    </source>
</evidence>
<dbReference type="EMBL" id="CAJVPS010028618">
    <property type="protein sequence ID" value="CAG8726810.1"/>
    <property type="molecule type" value="Genomic_DNA"/>
</dbReference>
<proteinExistence type="predicted"/>
<keyword evidence="2" id="KW-1185">Reference proteome</keyword>
<comment type="caution">
    <text evidence="1">The sequence shown here is derived from an EMBL/GenBank/DDBJ whole genome shotgun (WGS) entry which is preliminary data.</text>
</comment>
<reference evidence="1" key="1">
    <citation type="submission" date="2021-06" db="EMBL/GenBank/DDBJ databases">
        <authorList>
            <person name="Kallberg Y."/>
            <person name="Tangrot J."/>
            <person name="Rosling A."/>
        </authorList>
    </citation>
    <scope>NUCLEOTIDE SEQUENCE</scope>
    <source>
        <strain evidence="1">FL130A</strain>
    </source>
</reference>